<accession>A0A918VJE0</accession>
<keyword evidence="5" id="KW-1185">Reference proteome</keyword>
<dbReference type="CDD" id="cd04301">
    <property type="entry name" value="NAT_SF"/>
    <property type="match status" value="1"/>
</dbReference>
<dbReference type="InterPro" id="IPR050832">
    <property type="entry name" value="Bact_Acetyltransf"/>
</dbReference>
<protein>
    <submittedName>
        <fullName evidence="4">N-acetyltransferase</fullName>
    </submittedName>
</protein>
<dbReference type="Pfam" id="PF00583">
    <property type="entry name" value="Acetyltransf_1"/>
    <property type="match status" value="1"/>
</dbReference>
<dbReference type="InterPro" id="IPR016181">
    <property type="entry name" value="Acyl_CoA_acyltransferase"/>
</dbReference>
<proteinExistence type="predicted"/>
<dbReference type="RefSeq" id="WP_189399057.1">
    <property type="nucleotide sequence ID" value="NZ_BMXA01000002.1"/>
</dbReference>
<dbReference type="InterPro" id="IPR000182">
    <property type="entry name" value="GNAT_dom"/>
</dbReference>
<reference evidence="4" key="1">
    <citation type="journal article" date="2014" name="Int. J. Syst. Evol. Microbiol.">
        <title>Complete genome sequence of Corynebacterium casei LMG S-19264T (=DSM 44701T), isolated from a smear-ripened cheese.</title>
        <authorList>
            <consortium name="US DOE Joint Genome Institute (JGI-PGF)"/>
            <person name="Walter F."/>
            <person name="Albersmeier A."/>
            <person name="Kalinowski J."/>
            <person name="Ruckert C."/>
        </authorList>
    </citation>
    <scope>NUCLEOTIDE SEQUENCE</scope>
    <source>
        <strain evidence="4">KCTC 12711</strain>
    </source>
</reference>
<evidence type="ECO:0000256" key="2">
    <source>
        <dbReference type="ARBA" id="ARBA00023315"/>
    </source>
</evidence>
<evidence type="ECO:0000256" key="1">
    <source>
        <dbReference type="ARBA" id="ARBA00022679"/>
    </source>
</evidence>
<dbReference type="EMBL" id="BMXA01000002">
    <property type="protein sequence ID" value="GHA03726.1"/>
    <property type="molecule type" value="Genomic_DNA"/>
</dbReference>
<dbReference type="Proteomes" id="UP000614811">
    <property type="component" value="Unassembled WGS sequence"/>
</dbReference>
<reference evidence="4" key="2">
    <citation type="submission" date="2020-09" db="EMBL/GenBank/DDBJ databases">
        <authorList>
            <person name="Sun Q."/>
            <person name="Kim S."/>
        </authorList>
    </citation>
    <scope>NUCLEOTIDE SEQUENCE</scope>
    <source>
        <strain evidence="4">KCTC 12711</strain>
    </source>
</reference>
<comment type="caution">
    <text evidence="4">The sequence shown here is derived from an EMBL/GenBank/DDBJ whole genome shotgun (WGS) entry which is preliminary data.</text>
</comment>
<gene>
    <name evidence="4" type="ORF">GCM10008090_11140</name>
</gene>
<keyword evidence="2" id="KW-0012">Acyltransferase</keyword>
<dbReference type="PROSITE" id="PS51186">
    <property type="entry name" value="GNAT"/>
    <property type="match status" value="1"/>
</dbReference>
<sequence length="153" mass="16613">MNIRKVDPSEAPHISALAIRSKAHWGYDEQFMASCANELSHTPIQIDDAAVVYRLAEANGVVTGFYKLEDLNKDVIVLDALFVDPNVIGAGVGRALLTHALDTAKQFGARYVEAQSDPYAEGFYRAMGANVVGRAESGSIPGRFLPTIRFDLS</sequence>
<name>A0A918VJE0_9GAMM</name>
<keyword evidence="1" id="KW-0808">Transferase</keyword>
<evidence type="ECO:0000313" key="5">
    <source>
        <dbReference type="Proteomes" id="UP000614811"/>
    </source>
</evidence>
<dbReference type="AlphaFoldDB" id="A0A918VJE0"/>
<feature type="domain" description="N-acetyltransferase" evidence="3">
    <location>
        <begin position="1"/>
        <end position="151"/>
    </location>
</feature>
<dbReference type="GO" id="GO:0016747">
    <property type="term" value="F:acyltransferase activity, transferring groups other than amino-acyl groups"/>
    <property type="evidence" value="ECO:0007669"/>
    <property type="project" value="InterPro"/>
</dbReference>
<dbReference type="PANTHER" id="PTHR43877">
    <property type="entry name" value="AMINOALKYLPHOSPHONATE N-ACETYLTRANSFERASE-RELATED-RELATED"/>
    <property type="match status" value="1"/>
</dbReference>
<evidence type="ECO:0000313" key="4">
    <source>
        <dbReference type="EMBL" id="GHA03726.1"/>
    </source>
</evidence>
<dbReference type="Gene3D" id="3.40.630.30">
    <property type="match status" value="1"/>
</dbReference>
<organism evidence="4 5">
    <name type="scientific">Arenicella chitinivorans</name>
    <dbReference type="NCBI Taxonomy" id="1329800"/>
    <lineage>
        <taxon>Bacteria</taxon>
        <taxon>Pseudomonadati</taxon>
        <taxon>Pseudomonadota</taxon>
        <taxon>Gammaproteobacteria</taxon>
        <taxon>Arenicellales</taxon>
        <taxon>Arenicellaceae</taxon>
        <taxon>Arenicella</taxon>
    </lineage>
</organism>
<evidence type="ECO:0000259" key="3">
    <source>
        <dbReference type="PROSITE" id="PS51186"/>
    </source>
</evidence>
<dbReference type="SUPFAM" id="SSF55729">
    <property type="entry name" value="Acyl-CoA N-acyltransferases (Nat)"/>
    <property type="match status" value="1"/>
</dbReference>